<protein>
    <submittedName>
        <fullName evidence="1">Uncharacterized protein</fullName>
    </submittedName>
</protein>
<dbReference type="OrthoDB" id="912280at2759"/>
<gene>
    <name evidence="1" type="ORF">PanWU01x14_368650</name>
</gene>
<dbReference type="Proteomes" id="UP000237105">
    <property type="component" value="Unassembled WGS sequence"/>
</dbReference>
<sequence length="54" mass="6323">DRGIFKDLSKSSVPEHMKNERRYCQFHKDQGHDIINCRSLYAQVMMAIQAGKLK</sequence>
<evidence type="ECO:0000313" key="2">
    <source>
        <dbReference type="Proteomes" id="UP000237105"/>
    </source>
</evidence>
<dbReference type="AlphaFoldDB" id="A0A2P5A4X3"/>
<reference evidence="2" key="1">
    <citation type="submission" date="2016-06" db="EMBL/GenBank/DDBJ databases">
        <title>Parallel loss of symbiosis genes in relatives of nitrogen-fixing non-legume Parasponia.</title>
        <authorList>
            <person name="Van Velzen R."/>
            <person name="Holmer R."/>
            <person name="Bu F."/>
            <person name="Rutten L."/>
            <person name="Van Zeijl A."/>
            <person name="Liu W."/>
            <person name="Santuari L."/>
            <person name="Cao Q."/>
            <person name="Sharma T."/>
            <person name="Shen D."/>
            <person name="Roswanjaya Y."/>
            <person name="Wardhani T."/>
            <person name="Kalhor M.S."/>
            <person name="Jansen J."/>
            <person name="Van den Hoogen J."/>
            <person name="Gungor B."/>
            <person name="Hartog M."/>
            <person name="Hontelez J."/>
            <person name="Verver J."/>
            <person name="Yang W.-C."/>
            <person name="Schijlen E."/>
            <person name="Repin R."/>
            <person name="Schilthuizen M."/>
            <person name="Schranz E."/>
            <person name="Heidstra R."/>
            <person name="Miyata K."/>
            <person name="Fedorova E."/>
            <person name="Kohlen W."/>
            <person name="Bisseling T."/>
            <person name="Smit S."/>
            <person name="Geurts R."/>
        </authorList>
    </citation>
    <scope>NUCLEOTIDE SEQUENCE [LARGE SCALE GENOMIC DNA]</scope>
    <source>
        <strain evidence="2">cv. WU1-14</strain>
    </source>
</reference>
<proteinExistence type="predicted"/>
<evidence type="ECO:0000313" key="1">
    <source>
        <dbReference type="EMBL" id="PON31593.1"/>
    </source>
</evidence>
<name>A0A2P5A4X3_PARAD</name>
<keyword evidence="2" id="KW-1185">Reference proteome</keyword>
<organism evidence="1 2">
    <name type="scientific">Parasponia andersonii</name>
    <name type="common">Sponia andersonii</name>
    <dbReference type="NCBI Taxonomy" id="3476"/>
    <lineage>
        <taxon>Eukaryota</taxon>
        <taxon>Viridiplantae</taxon>
        <taxon>Streptophyta</taxon>
        <taxon>Embryophyta</taxon>
        <taxon>Tracheophyta</taxon>
        <taxon>Spermatophyta</taxon>
        <taxon>Magnoliopsida</taxon>
        <taxon>eudicotyledons</taxon>
        <taxon>Gunneridae</taxon>
        <taxon>Pentapetalae</taxon>
        <taxon>rosids</taxon>
        <taxon>fabids</taxon>
        <taxon>Rosales</taxon>
        <taxon>Cannabaceae</taxon>
        <taxon>Parasponia</taxon>
    </lineage>
</organism>
<feature type="non-terminal residue" evidence="1">
    <location>
        <position position="1"/>
    </location>
</feature>
<dbReference type="EMBL" id="JXTB01000982">
    <property type="protein sequence ID" value="PON31593.1"/>
    <property type="molecule type" value="Genomic_DNA"/>
</dbReference>
<accession>A0A2P5A4X3</accession>
<comment type="caution">
    <text evidence="1">The sequence shown here is derived from an EMBL/GenBank/DDBJ whole genome shotgun (WGS) entry which is preliminary data.</text>
</comment>